<dbReference type="STRING" id="1797985.A2Y83_01755"/>
<protein>
    <recommendedName>
        <fullName evidence="3">Adenine methyltransferase</fullName>
    </recommendedName>
</protein>
<name>A0A1F5S588_9BACT</name>
<organism evidence="1 2">
    <name type="scientific">Candidatus Falkowbacteria bacterium RBG_13_39_14</name>
    <dbReference type="NCBI Taxonomy" id="1797985"/>
    <lineage>
        <taxon>Bacteria</taxon>
        <taxon>Candidatus Falkowiibacteriota</taxon>
    </lineage>
</organism>
<sequence>MQLNENEKREVLKCIDSGKDLPDRYRFLLFADKREVELIWNGKTSETEKAVLPFQVIEQVDEPRAEKDSDARLQQSLFN</sequence>
<dbReference type="EMBL" id="MFFS01000049">
    <property type="protein sequence ID" value="OGF21855.1"/>
    <property type="molecule type" value="Genomic_DNA"/>
</dbReference>
<gene>
    <name evidence="1" type="ORF">A2Y83_01755</name>
</gene>
<proteinExistence type="predicted"/>
<dbReference type="Proteomes" id="UP000178323">
    <property type="component" value="Unassembled WGS sequence"/>
</dbReference>
<reference evidence="1 2" key="1">
    <citation type="journal article" date="2016" name="Nat. Commun.">
        <title>Thousands of microbial genomes shed light on interconnected biogeochemical processes in an aquifer system.</title>
        <authorList>
            <person name="Anantharaman K."/>
            <person name="Brown C.T."/>
            <person name="Hug L.A."/>
            <person name="Sharon I."/>
            <person name="Castelle C.J."/>
            <person name="Probst A.J."/>
            <person name="Thomas B.C."/>
            <person name="Singh A."/>
            <person name="Wilkins M.J."/>
            <person name="Karaoz U."/>
            <person name="Brodie E.L."/>
            <person name="Williams K.H."/>
            <person name="Hubbard S.S."/>
            <person name="Banfield J.F."/>
        </authorList>
    </citation>
    <scope>NUCLEOTIDE SEQUENCE [LARGE SCALE GENOMIC DNA]</scope>
</reference>
<evidence type="ECO:0008006" key="3">
    <source>
        <dbReference type="Google" id="ProtNLM"/>
    </source>
</evidence>
<comment type="caution">
    <text evidence="1">The sequence shown here is derived from an EMBL/GenBank/DDBJ whole genome shotgun (WGS) entry which is preliminary data.</text>
</comment>
<accession>A0A1F5S588</accession>
<evidence type="ECO:0000313" key="1">
    <source>
        <dbReference type="EMBL" id="OGF21855.1"/>
    </source>
</evidence>
<evidence type="ECO:0000313" key="2">
    <source>
        <dbReference type="Proteomes" id="UP000178323"/>
    </source>
</evidence>
<dbReference type="AlphaFoldDB" id="A0A1F5S588"/>